<dbReference type="EMBL" id="JAQGEF010000008">
    <property type="protein sequence ID" value="MDA3614868.1"/>
    <property type="molecule type" value="Genomic_DNA"/>
</dbReference>
<evidence type="ECO:0008006" key="3">
    <source>
        <dbReference type="Google" id="ProtNLM"/>
    </source>
</evidence>
<protein>
    <recommendedName>
        <fullName evidence="3">SdpA family antimicrobial peptide system protein</fullName>
    </recommendedName>
</protein>
<reference evidence="1 2" key="1">
    <citation type="submission" date="2022-12" db="EMBL/GenBank/DDBJ databases">
        <title>Chitinophagaceae gen. sp. nov., a new member of the family Chitinophagaceae, isolated from soil in a chemical factory.</title>
        <authorList>
            <person name="Ke Z."/>
        </authorList>
    </citation>
    <scope>NUCLEOTIDE SEQUENCE [LARGE SCALE GENOMIC DNA]</scope>
    <source>
        <strain evidence="1 2">LY-5</strain>
    </source>
</reference>
<evidence type="ECO:0000313" key="1">
    <source>
        <dbReference type="EMBL" id="MDA3614868.1"/>
    </source>
</evidence>
<comment type="caution">
    <text evidence="1">The sequence shown here is derived from an EMBL/GenBank/DDBJ whole genome shotgun (WGS) entry which is preliminary data.</text>
</comment>
<dbReference type="Proteomes" id="UP001210231">
    <property type="component" value="Unassembled WGS sequence"/>
</dbReference>
<evidence type="ECO:0000313" key="2">
    <source>
        <dbReference type="Proteomes" id="UP001210231"/>
    </source>
</evidence>
<organism evidence="1 2">
    <name type="scientific">Polluticaenibacter yanchengensis</name>
    <dbReference type="NCBI Taxonomy" id="3014562"/>
    <lineage>
        <taxon>Bacteria</taxon>
        <taxon>Pseudomonadati</taxon>
        <taxon>Bacteroidota</taxon>
        <taxon>Chitinophagia</taxon>
        <taxon>Chitinophagales</taxon>
        <taxon>Chitinophagaceae</taxon>
        <taxon>Polluticaenibacter</taxon>
    </lineage>
</organism>
<keyword evidence="2" id="KW-1185">Reference proteome</keyword>
<gene>
    <name evidence="1" type="ORF">O3P16_08610</name>
</gene>
<accession>A0ABT4UJ52</accession>
<sequence>MWQRSFLYKVYGKQKWLFILFLGFVLCQAVAFVSGVTFSPFYNFGMYSAPMSIDSNYQVLQYRSAKGPNIQWWLPQKDDQVLLTQEYYNDKHLNDSVLILSQKLFGSSMAPSKFLYELPEAAFCEKYNRLMDGWSEDFCPLKTENYSWNGKILVKHE</sequence>
<proteinExistence type="predicted"/>
<name>A0ABT4UJ52_9BACT</name>
<dbReference type="RefSeq" id="WP_407031193.1">
    <property type="nucleotide sequence ID" value="NZ_JAQGEF010000008.1"/>
</dbReference>